<evidence type="ECO:0000313" key="3">
    <source>
        <dbReference type="Proteomes" id="UP000672032"/>
    </source>
</evidence>
<keyword evidence="3" id="KW-1185">Reference proteome</keyword>
<protein>
    <submittedName>
        <fullName evidence="2">Uncharacterized protein</fullName>
    </submittedName>
</protein>
<accession>A0A8A3PAU6</accession>
<dbReference type="Proteomes" id="UP000672032">
    <property type="component" value="Chromosome 3"/>
</dbReference>
<proteinExistence type="predicted"/>
<dbReference type="OrthoDB" id="3492888at2759"/>
<organism evidence="2 3">
    <name type="scientific">Monilinia vaccinii-corymbosi</name>
    <dbReference type="NCBI Taxonomy" id="61207"/>
    <lineage>
        <taxon>Eukaryota</taxon>
        <taxon>Fungi</taxon>
        <taxon>Dikarya</taxon>
        <taxon>Ascomycota</taxon>
        <taxon>Pezizomycotina</taxon>
        <taxon>Leotiomycetes</taxon>
        <taxon>Helotiales</taxon>
        <taxon>Sclerotiniaceae</taxon>
        <taxon>Monilinia</taxon>
    </lineage>
</organism>
<sequence>MRRKLLAVESLQNCLYSNRSAKVVIIFEKMTRKDSGPRGDIRRDRTRSQTSKNQYQSSQPSNNSPSDLVRSTLRNTHGKSSNDQNNPQPLNPQTLHEHTTNEAQLSKDPYYAHIIRQNETRKSIKVKHIPRYQHKASTPTQAYSTQYLTPEITISDIELPADDDHTWAKTRDEYLSNGQDVMNPSSDLNGIGGQFPELGMQGSRAYGFGGGKRWELGDRRQPVSFFERHVGTIIGAGAFLWNVI</sequence>
<evidence type="ECO:0000313" key="2">
    <source>
        <dbReference type="EMBL" id="QSZ32230.1"/>
    </source>
</evidence>
<feature type="compositionally biased region" description="Low complexity" evidence="1">
    <location>
        <begin position="56"/>
        <end position="66"/>
    </location>
</feature>
<dbReference type="EMBL" id="CP063407">
    <property type="protein sequence ID" value="QSZ32230.1"/>
    <property type="molecule type" value="Genomic_DNA"/>
</dbReference>
<feature type="compositionally biased region" description="Basic and acidic residues" evidence="1">
    <location>
        <begin position="33"/>
        <end position="47"/>
    </location>
</feature>
<feature type="compositionally biased region" description="Low complexity" evidence="1">
    <location>
        <begin position="84"/>
        <end position="93"/>
    </location>
</feature>
<reference evidence="2" key="1">
    <citation type="submission" date="2020-10" db="EMBL/GenBank/DDBJ databases">
        <title>Genome Sequence of Monilinia vaccinii-corymbosi Sheds Light on Mummy Berry Disease Infection of Blueberry and Mating Type.</title>
        <authorList>
            <person name="Yow A.G."/>
            <person name="Zhang Y."/>
            <person name="Bansal K."/>
            <person name="Eacker S.M."/>
            <person name="Sullivan S."/>
            <person name="Liachko I."/>
            <person name="Cubeta M.A."/>
            <person name="Rollins J.A."/>
            <person name="Ashrafi H."/>
        </authorList>
    </citation>
    <scope>NUCLEOTIDE SEQUENCE</scope>
    <source>
        <strain evidence="2">RL-1</strain>
    </source>
</reference>
<dbReference type="AlphaFoldDB" id="A0A8A3PAU6"/>
<feature type="compositionally biased region" description="Polar residues" evidence="1">
    <location>
        <begin position="72"/>
        <end position="83"/>
    </location>
</feature>
<feature type="region of interest" description="Disordered" evidence="1">
    <location>
        <begin position="33"/>
        <end position="109"/>
    </location>
</feature>
<name>A0A8A3PAU6_9HELO</name>
<gene>
    <name evidence="2" type="ORF">DSL72_001803</name>
</gene>
<evidence type="ECO:0000256" key="1">
    <source>
        <dbReference type="SAM" id="MobiDB-lite"/>
    </source>
</evidence>